<protein>
    <submittedName>
        <fullName evidence="2">Uncharacterized protein</fullName>
    </submittedName>
</protein>
<feature type="compositionally biased region" description="Low complexity" evidence="1">
    <location>
        <begin position="409"/>
        <end position="427"/>
    </location>
</feature>
<dbReference type="EMBL" id="QLMD01000001">
    <property type="protein sequence ID" value="RAK01602.1"/>
    <property type="molecule type" value="Genomic_DNA"/>
</dbReference>
<dbReference type="Proteomes" id="UP000287865">
    <property type="component" value="Unassembled WGS sequence"/>
</dbReference>
<evidence type="ECO:0000313" key="3">
    <source>
        <dbReference type="EMBL" id="RUO28428.1"/>
    </source>
</evidence>
<dbReference type="AlphaFoldDB" id="A0A327X7H5"/>
<organism evidence="2 4">
    <name type="scientific">Aliidiomarina maris</name>
    <dbReference type="NCBI Taxonomy" id="531312"/>
    <lineage>
        <taxon>Bacteria</taxon>
        <taxon>Pseudomonadati</taxon>
        <taxon>Pseudomonadota</taxon>
        <taxon>Gammaproteobacteria</taxon>
        <taxon>Alteromonadales</taxon>
        <taxon>Idiomarinaceae</taxon>
        <taxon>Aliidiomarina</taxon>
    </lineage>
</organism>
<dbReference type="EMBL" id="PIPK01000001">
    <property type="protein sequence ID" value="RUO28428.1"/>
    <property type="molecule type" value="Genomic_DNA"/>
</dbReference>
<keyword evidence="5" id="KW-1185">Reference proteome</keyword>
<feature type="region of interest" description="Disordered" evidence="1">
    <location>
        <begin position="402"/>
        <end position="463"/>
    </location>
</feature>
<evidence type="ECO:0000313" key="4">
    <source>
        <dbReference type="Proteomes" id="UP000249203"/>
    </source>
</evidence>
<reference evidence="3 5" key="1">
    <citation type="journal article" date="2018" name="Front. Microbiol.">
        <title>Genome-Based Analysis Reveals the Taxonomy and Diversity of the Family Idiomarinaceae.</title>
        <authorList>
            <person name="Liu Y."/>
            <person name="Lai Q."/>
            <person name="Shao Z."/>
        </authorList>
    </citation>
    <scope>NUCLEOTIDE SEQUENCE [LARGE SCALE GENOMIC DNA]</scope>
    <source>
        <strain evidence="3 5">CF12-14</strain>
    </source>
</reference>
<evidence type="ECO:0000256" key="1">
    <source>
        <dbReference type="SAM" id="MobiDB-lite"/>
    </source>
</evidence>
<feature type="compositionally biased region" description="Polar residues" evidence="1">
    <location>
        <begin position="51"/>
        <end position="62"/>
    </location>
</feature>
<comment type="caution">
    <text evidence="2">The sequence shown here is derived from an EMBL/GenBank/DDBJ whole genome shotgun (WGS) entry which is preliminary data.</text>
</comment>
<dbReference type="Proteomes" id="UP000249203">
    <property type="component" value="Unassembled WGS sequence"/>
</dbReference>
<evidence type="ECO:0000313" key="2">
    <source>
        <dbReference type="EMBL" id="RAK01602.1"/>
    </source>
</evidence>
<sequence>MNGLLKSSKPVGQPTTLINPKVGNKKITPVNSTMPANRDALPTNHALPISTAVTDAPQSNGPTGLLGDRGGPQVGGPVVRPELANLSGGGGGGASTQSTTATTSMSPTSTSASEPRMSTTSTPANYPDRPGTNVEVDSGAIAQPAPGQGDYEGVNRPDIEQHELRDNASVAEQLKGLLAEDSPYIKQAELRAAQEAASRGLRNSTMGVQAGQQAAIAQALPIAQQDAQQNFQLQQNEQLQGYQMDQTLYNALLTGERDAVMQQYGLDQAQYNAALQQAQMRNQQGFELDRLEYQTQLQSVLNNEQHQQTLERMDVDQRNQLDTINQQFVNQMEAMGVEMEHQARMAYTQSSTMIMQSAMEQLGFIYSNPEMSPEQQANAVNTVMNQLQQQLNFTSTLFEPFPGLDFAQPSTPQTPNNSGNNSGSSNTLPVGGYTPPSTGGQQQRVVSGGGAISGDRWDNQAQR</sequence>
<name>A0A327X7H5_9GAMM</name>
<evidence type="ECO:0000313" key="5">
    <source>
        <dbReference type="Proteomes" id="UP000287865"/>
    </source>
</evidence>
<gene>
    <name evidence="2" type="ORF">B0I24_101225</name>
    <name evidence="3" type="ORF">CWE07_01075</name>
</gene>
<feature type="compositionally biased region" description="Low complexity" evidence="1">
    <location>
        <begin position="95"/>
        <end position="113"/>
    </location>
</feature>
<reference evidence="2 4" key="2">
    <citation type="submission" date="2018-06" db="EMBL/GenBank/DDBJ databases">
        <title>Genomic Encyclopedia of Type Strains, Phase III (KMG-III): the genomes of soil and plant-associated and newly described type strains.</title>
        <authorList>
            <person name="Whitman W."/>
        </authorList>
    </citation>
    <scope>NUCLEOTIDE SEQUENCE [LARGE SCALE GENOMIC DNA]</scope>
    <source>
        <strain evidence="2 4">CGMCC 1.15366</strain>
    </source>
</reference>
<proteinExistence type="predicted"/>
<accession>A0A327X7H5</accession>
<feature type="region of interest" description="Disordered" evidence="1">
    <location>
        <begin position="1"/>
        <end position="155"/>
    </location>
</feature>